<comment type="caution">
    <text evidence="2">The sequence shown here is derived from an EMBL/GenBank/DDBJ whole genome shotgun (WGS) entry which is preliminary data.</text>
</comment>
<dbReference type="AlphaFoldDB" id="A0AAV0RND5"/>
<reference evidence="2" key="1">
    <citation type="submission" date="2022-08" db="EMBL/GenBank/DDBJ databases">
        <authorList>
            <person name="Gutierrez-Valencia J."/>
        </authorList>
    </citation>
    <scope>NUCLEOTIDE SEQUENCE</scope>
</reference>
<proteinExistence type="predicted"/>
<feature type="compositionally biased region" description="Low complexity" evidence="1">
    <location>
        <begin position="49"/>
        <end position="65"/>
    </location>
</feature>
<accession>A0AAV0RND5</accession>
<sequence>MAHNASVVAKESSRVSNSSVDEKPYQAPFARNSSLEDPCTRNSEYGKAPPTVLLQPPTTTTSTETLRARVSDPMNLKLEKIPEVVDKSEVKESPKGFRRLLKFARKSHAATSDRNSEVDNMSIKSFEADDGVAYLSAHNTLKNLISQDETPTAATTLQKCKLLSPHYLLAVEHLQSNILFVYHIS</sequence>
<feature type="region of interest" description="Disordered" evidence="1">
    <location>
        <begin position="1"/>
        <end position="65"/>
    </location>
</feature>
<evidence type="ECO:0000256" key="1">
    <source>
        <dbReference type="SAM" id="MobiDB-lite"/>
    </source>
</evidence>
<evidence type="ECO:0000313" key="3">
    <source>
        <dbReference type="Proteomes" id="UP001154282"/>
    </source>
</evidence>
<dbReference type="EMBL" id="CAMGYJ010000011">
    <property type="protein sequence ID" value="CAI0558920.1"/>
    <property type="molecule type" value="Genomic_DNA"/>
</dbReference>
<name>A0AAV0RND5_9ROSI</name>
<feature type="compositionally biased region" description="Polar residues" evidence="1">
    <location>
        <begin position="31"/>
        <end position="43"/>
    </location>
</feature>
<protein>
    <submittedName>
        <fullName evidence="2">Uncharacterized protein</fullName>
    </submittedName>
</protein>
<evidence type="ECO:0000313" key="2">
    <source>
        <dbReference type="EMBL" id="CAI0558920.1"/>
    </source>
</evidence>
<dbReference type="Proteomes" id="UP001154282">
    <property type="component" value="Unassembled WGS sequence"/>
</dbReference>
<keyword evidence="3" id="KW-1185">Reference proteome</keyword>
<gene>
    <name evidence="2" type="ORF">LITE_LOCUS48984</name>
</gene>
<organism evidence="2 3">
    <name type="scientific">Linum tenue</name>
    <dbReference type="NCBI Taxonomy" id="586396"/>
    <lineage>
        <taxon>Eukaryota</taxon>
        <taxon>Viridiplantae</taxon>
        <taxon>Streptophyta</taxon>
        <taxon>Embryophyta</taxon>
        <taxon>Tracheophyta</taxon>
        <taxon>Spermatophyta</taxon>
        <taxon>Magnoliopsida</taxon>
        <taxon>eudicotyledons</taxon>
        <taxon>Gunneridae</taxon>
        <taxon>Pentapetalae</taxon>
        <taxon>rosids</taxon>
        <taxon>fabids</taxon>
        <taxon>Malpighiales</taxon>
        <taxon>Linaceae</taxon>
        <taxon>Linum</taxon>
    </lineage>
</organism>